<gene>
    <name evidence="1" type="ORF">TQ37_05295</name>
</gene>
<name>A0A0G8AVS7_9SYNE</name>
<feature type="non-terminal residue" evidence="1">
    <location>
        <position position="1"/>
    </location>
</feature>
<dbReference type="GO" id="GO:0009307">
    <property type="term" value="P:DNA restriction-modification system"/>
    <property type="evidence" value="ECO:0007669"/>
    <property type="project" value="InterPro"/>
</dbReference>
<sequence length="128" mass="14506">TKVQRLHVEGAISVGIIITRGKSFQDKITQIIYNCALNNGILNFDDLREKFQITPTSRQKKKTESQNGDFVKNWAEVFVADKFGSATTHWSKLQDQIERGVGNPCPLLLIGIPDRMVRKKKYNDKSGL</sequence>
<proteinExistence type="predicted"/>
<organism evidence="1 2">
    <name type="scientific">Candidatus Synechococcus spongiarum 15L</name>
    <dbReference type="NCBI Taxonomy" id="1608419"/>
    <lineage>
        <taxon>Bacteria</taxon>
        <taxon>Bacillati</taxon>
        <taxon>Cyanobacteriota</taxon>
        <taxon>Cyanophyceae</taxon>
        <taxon>Synechococcales</taxon>
        <taxon>Synechococcaceae</taxon>
        <taxon>Synechococcus</taxon>
    </lineage>
</organism>
<dbReference type="GO" id="GO:0009036">
    <property type="term" value="F:type II site-specific deoxyribonuclease activity"/>
    <property type="evidence" value="ECO:0007669"/>
    <property type="project" value="InterPro"/>
</dbReference>
<dbReference type="EMBL" id="JYFQ01000105">
    <property type="protein sequence ID" value="KKZ12601.1"/>
    <property type="molecule type" value="Genomic_DNA"/>
</dbReference>
<evidence type="ECO:0000313" key="1">
    <source>
        <dbReference type="EMBL" id="KKZ12601.1"/>
    </source>
</evidence>
<evidence type="ECO:0000313" key="2">
    <source>
        <dbReference type="Proteomes" id="UP000035037"/>
    </source>
</evidence>
<dbReference type="Pfam" id="PF09195">
    <property type="entry name" value="Endonuc-BglII"/>
    <property type="match status" value="1"/>
</dbReference>
<reference evidence="1 2" key="1">
    <citation type="submission" date="2015-02" db="EMBL/GenBank/DDBJ databases">
        <authorList>
            <person name="Slaby B."/>
            <person name="Hentschel U."/>
        </authorList>
    </citation>
    <scope>NUCLEOTIDE SEQUENCE [LARGE SCALE GENOMIC DNA]</scope>
    <source>
        <strain evidence="1">15L</strain>
    </source>
</reference>
<dbReference type="AlphaFoldDB" id="A0A0G8AVS7"/>
<dbReference type="PATRIC" id="fig|1608419.3.peg.61"/>
<reference evidence="1 2" key="2">
    <citation type="submission" date="2015-05" db="EMBL/GenBank/DDBJ databases">
        <title>Lifestyle Evolution in Cyanobacterial Symbionts of Sponges.</title>
        <authorList>
            <person name="Burgsdorf I."/>
            <person name="Slaby B.M."/>
            <person name="Handley K.M."/>
            <person name="Haber M."/>
            <person name="Blom J."/>
            <person name="Marshall C.W."/>
            <person name="Gilbert J.A."/>
            <person name="Hentschel U."/>
            <person name="Steindler L."/>
        </authorList>
    </citation>
    <scope>NUCLEOTIDE SEQUENCE [LARGE SCALE GENOMIC DNA]</scope>
    <source>
        <strain evidence="1">15L</strain>
    </source>
</reference>
<protein>
    <submittedName>
        <fullName evidence="1">Uncharacterized protein</fullName>
    </submittedName>
</protein>
<dbReference type="InterPro" id="IPR015278">
    <property type="entry name" value="BglII-like"/>
</dbReference>
<comment type="caution">
    <text evidence="1">The sequence shown here is derived from an EMBL/GenBank/DDBJ whole genome shotgun (WGS) entry which is preliminary data.</text>
</comment>
<dbReference type="Proteomes" id="UP000035037">
    <property type="component" value="Unassembled WGS sequence"/>
</dbReference>
<accession>A0A0G8AVS7</accession>